<dbReference type="AlphaFoldDB" id="A0A7J7KAD2"/>
<protein>
    <submittedName>
        <fullName evidence="2">Uncharacterized protein</fullName>
    </submittedName>
</protein>
<name>A0A7J7KAD2_BUGNE</name>
<comment type="caution">
    <text evidence="2">The sequence shown here is derived from an EMBL/GenBank/DDBJ whole genome shotgun (WGS) entry which is preliminary data.</text>
</comment>
<feature type="region of interest" description="Disordered" evidence="1">
    <location>
        <begin position="31"/>
        <end position="67"/>
    </location>
</feature>
<reference evidence="2" key="1">
    <citation type="submission" date="2020-06" db="EMBL/GenBank/DDBJ databases">
        <title>Draft genome of Bugula neritina, a colonial animal packing powerful symbionts and potential medicines.</title>
        <authorList>
            <person name="Rayko M."/>
        </authorList>
    </citation>
    <scope>NUCLEOTIDE SEQUENCE [LARGE SCALE GENOMIC DNA]</scope>
    <source>
        <strain evidence="2">Kwan_BN1</strain>
    </source>
</reference>
<dbReference type="EMBL" id="VXIV02000994">
    <property type="protein sequence ID" value="KAF6034811.1"/>
    <property type="molecule type" value="Genomic_DNA"/>
</dbReference>
<keyword evidence="3" id="KW-1185">Reference proteome</keyword>
<sequence>MSGDTQTLSNNTHRTVENAYKLSEDTSDGYYLQPKQLTANSVTRSDESGIGSLSGNSGNVNPAFLSSPESEFETSFCADGRSPYSPIDSQAMDLIWGLMSWICHLPQHQISCGLCQTMHSKKQRCL</sequence>
<organism evidence="2 3">
    <name type="scientific">Bugula neritina</name>
    <name type="common">Brown bryozoan</name>
    <name type="synonym">Sertularia neritina</name>
    <dbReference type="NCBI Taxonomy" id="10212"/>
    <lineage>
        <taxon>Eukaryota</taxon>
        <taxon>Metazoa</taxon>
        <taxon>Spiralia</taxon>
        <taxon>Lophotrochozoa</taxon>
        <taxon>Bryozoa</taxon>
        <taxon>Gymnolaemata</taxon>
        <taxon>Cheilostomatida</taxon>
        <taxon>Flustrina</taxon>
        <taxon>Buguloidea</taxon>
        <taxon>Bugulidae</taxon>
        <taxon>Bugula</taxon>
    </lineage>
</organism>
<evidence type="ECO:0000256" key="1">
    <source>
        <dbReference type="SAM" id="MobiDB-lite"/>
    </source>
</evidence>
<feature type="compositionally biased region" description="Low complexity" evidence="1">
    <location>
        <begin position="48"/>
        <end position="61"/>
    </location>
</feature>
<dbReference type="Proteomes" id="UP000593567">
    <property type="component" value="Unassembled WGS sequence"/>
</dbReference>
<evidence type="ECO:0000313" key="3">
    <source>
        <dbReference type="Proteomes" id="UP000593567"/>
    </source>
</evidence>
<proteinExistence type="predicted"/>
<evidence type="ECO:0000313" key="2">
    <source>
        <dbReference type="EMBL" id="KAF6034811.1"/>
    </source>
</evidence>
<accession>A0A7J7KAD2</accession>
<gene>
    <name evidence="2" type="ORF">EB796_006889</name>
</gene>